<evidence type="ECO:0000256" key="10">
    <source>
        <dbReference type="ARBA" id="ARBA00023136"/>
    </source>
</evidence>
<dbReference type="HAMAP" id="MF_01635">
    <property type="entry name" value="UbiA"/>
    <property type="match status" value="1"/>
</dbReference>
<dbReference type="PANTHER" id="PTHR11048">
    <property type="entry name" value="PRENYLTRANSFERASES"/>
    <property type="match status" value="1"/>
</dbReference>
<dbReference type="PROSITE" id="PS00943">
    <property type="entry name" value="UBIA"/>
    <property type="match status" value="1"/>
</dbReference>
<dbReference type="Proteomes" id="UP000231632">
    <property type="component" value="Unassembled WGS sequence"/>
</dbReference>
<comment type="similarity">
    <text evidence="3 11">Belongs to the UbiA prenyltransferase family.</text>
</comment>
<dbReference type="FunFam" id="1.20.120.1780:FF:000001">
    <property type="entry name" value="4-hydroxybenzoate octaprenyltransferase"/>
    <property type="match status" value="1"/>
</dbReference>
<feature type="transmembrane region" description="Helical" evidence="11">
    <location>
        <begin position="23"/>
        <end position="43"/>
    </location>
</feature>
<evidence type="ECO:0000256" key="11">
    <source>
        <dbReference type="HAMAP-Rule" id="MF_01635"/>
    </source>
</evidence>
<keyword evidence="5 11" id="KW-0997">Cell inner membrane</keyword>
<dbReference type="InterPro" id="IPR000537">
    <property type="entry name" value="UbiA_prenyltransferase"/>
</dbReference>
<dbReference type="InterPro" id="IPR030470">
    <property type="entry name" value="UbiA_prenylTrfase_CS"/>
</dbReference>
<dbReference type="EMBL" id="BDFD01000016">
    <property type="protein sequence ID" value="GAV20821.1"/>
    <property type="molecule type" value="Genomic_DNA"/>
</dbReference>
<keyword evidence="8 11" id="KW-0812">Transmembrane</keyword>
<dbReference type="FunFam" id="1.10.357.140:FF:000008">
    <property type="entry name" value="4-hydroxybenzoate octaprenyltransferase"/>
    <property type="match status" value="1"/>
</dbReference>
<feature type="transmembrane region" description="Helical" evidence="11">
    <location>
        <begin position="90"/>
        <end position="110"/>
    </location>
</feature>
<dbReference type="UniPathway" id="UPA00232"/>
<evidence type="ECO:0000256" key="1">
    <source>
        <dbReference type="ARBA" id="ARBA00001946"/>
    </source>
</evidence>
<feature type="transmembrane region" description="Helical" evidence="11">
    <location>
        <begin position="213"/>
        <end position="233"/>
    </location>
</feature>
<dbReference type="Gene3D" id="1.20.120.1780">
    <property type="entry name" value="UbiA prenyltransferase"/>
    <property type="match status" value="1"/>
</dbReference>
<dbReference type="GO" id="GO:0006744">
    <property type="term" value="P:ubiquinone biosynthetic process"/>
    <property type="evidence" value="ECO:0007669"/>
    <property type="project" value="UniProtKB-UniRule"/>
</dbReference>
<dbReference type="Gene3D" id="1.10.357.140">
    <property type="entry name" value="UbiA prenyltransferase"/>
    <property type="match status" value="1"/>
</dbReference>
<evidence type="ECO:0000256" key="6">
    <source>
        <dbReference type="ARBA" id="ARBA00022679"/>
    </source>
</evidence>
<dbReference type="RefSeq" id="WP_227819448.1">
    <property type="nucleotide sequence ID" value="NZ_BDFD01000016.1"/>
</dbReference>
<keyword evidence="10 11" id="KW-0472">Membrane</keyword>
<dbReference type="PANTHER" id="PTHR11048:SF28">
    <property type="entry name" value="4-HYDROXYBENZOATE POLYPRENYLTRANSFERASE, MITOCHONDRIAL"/>
    <property type="match status" value="1"/>
</dbReference>
<comment type="catalytic activity">
    <reaction evidence="11">
        <text>all-trans-octaprenyl diphosphate + 4-hydroxybenzoate = 4-hydroxy-3-(all-trans-octaprenyl)benzoate + diphosphate</text>
        <dbReference type="Rhea" id="RHEA:27782"/>
        <dbReference type="ChEBI" id="CHEBI:1617"/>
        <dbReference type="ChEBI" id="CHEBI:17879"/>
        <dbReference type="ChEBI" id="CHEBI:33019"/>
        <dbReference type="ChEBI" id="CHEBI:57711"/>
        <dbReference type="EC" id="2.5.1.39"/>
    </reaction>
</comment>
<proteinExistence type="inferred from homology"/>
<comment type="function">
    <text evidence="11">Catalyzes the prenylation of para-hydroxybenzoate (PHB) with an all-trans polyprenyl group. Mediates the second step in the final reaction sequence of ubiquinone-8 (UQ-8) biosynthesis, which is the condensation of the polyisoprenoid side chain with PHB, generating the first membrane-bound Q intermediate 3-octaprenyl-4-hydroxybenzoate.</text>
</comment>
<protein>
    <recommendedName>
        <fullName evidence="11 12">4-hydroxybenzoate octaprenyltransferase</fullName>
        <ecNumber evidence="11 12">2.5.1.39</ecNumber>
    </recommendedName>
    <alternativeName>
        <fullName evidence="11">4-HB polyprenyltransferase</fullName>
    </alternativeName>
</protein>
<evidence type="ECO:0000313" key="13">
    <source>
        <dbReference type="EMBL" id="GAV20821.1"/>
    </source>
</evidence>
<evidence type="ECO:0000256" key="7">
    <source>
        <dbReference type="ARBA" id="ARBA00022688"/>
    </source>
</evidence>
<reference evidence="13 14" key="1">
    <citation type="journal article" date="2017" name="Arch. Microbiol.">
        <title>Mariprofundus micogutta sp. nov., a novel iron-oxidizing zetaproteobacterium isolated from a deep-sea hydrothermal field at the Bayonnaise knoll of the Izu-Ogasawara arc, and a description of Mariprofundales ord. nov. and Zetaproteobacteria classis nov.</title>
        <authorList>
            <person name="Makita H."/>
            <person name="Tanaka E."/>
            <person name="Mitsunobu S."/>
            <person name="Miyazaki M."/>
            <person name="Nunoura T."/>
            <person name="Uematsu K."/>
            <person name="Takaki Y."/>
            <person name="Nishi S."/>
            <person name="Shimamura S."/>
            <person name="Takai K."/>
        </authorList>
    </citation>
    <scope>NUCLEOTIDE SEQUENCE [LARGE SCALE GENOMIC DNA]</scope>
    <source>
        <strain evidence="13 14">ET2</strain>
    </source>
</reference>
<feature type="transmembrane region" description="Helical" evidence="11">
    <location>
        <begin position="172"/>
        <end position="192"/>
    </location>
</feature>
<comment type="caution">
    <text evidence="13">The sequence shown here is derived from an EMBL/GenBank/DDBJ whole genome shotgun (WGS) entry which is preliminary data.</text>
</comment>
<organism evidence="13 14">
    <name type="scientific">Mariprofundus micogutta</name>
    <dbReference type="NCBI Taxonomy" id="1921010"/>
    <lineage>
        <taxon>Bacteria</taxon>
        <taxon>Pseudomonadati</taxon>
        <taxon>Pseudomonadota</taxon>
        <taxon>Candidatius Mariprofundia</taxon>
        <taxon>Mariprofundales</taxon>
        <taxon>Mariprofundaceae</taxon>
        <taxon>Mariprofundus</taxon>
    </lineage>
</organism>
<evidence type="ECO:0000256" key="5">
    <source>
        <dbReference type="ARBA" id="ARBA00022519"/>
    </source>
</evidence>
<dbReference type="NCBIfam" id="TIGR01474">
    <property type="entry name" value="ubiA_proteo"/>
    <property type="match status" value="1"/>
</dbReference>
<evidence type="ECO:0000313" key="14">
    <source>
        <dbReference type="Proteomes" id="UP000231632"/>
    </source>
</evidence>
<feature type="transmembrane region" description="Helical" evidence="11">
    <location>
        <begin position="142"/>
        <end position="160"/>
    </location>
</feature>
<feature type="transmembrane region" description="Helical" evidence="11">
    <location>
        <begin position="49"/>
        <end position="70"/>
    </location>
</feature>
<name>A0A1L8CPG9_9PROT</name>
<dbReference type="GO" id="GO:0005886">
    <property type="term" value="C:plasma membrane"/>
    <property type="evidence" value="ECO:0007669"/>
    <property type="project" value="UniProtKB-SubCell"/>
</dbReference>
<dbReference type="InterPro" id="IPR039653">
    <property type="entry name" value="Prenyltransferase"/>
</dbReference>
<keyword evidence="6 11" id="KW-0808">Transferase</keyword>
<dbReference type="GO" id="GO:0008412">
    <property type="term" value="F:4-hydroxybenzoate polyprenyltransferase activity"/>
    <property type="evidence" value="ECO:0007669"/>
    <property type="project" value="UniProtKB-UniRule"/>
</dbReference>
<comment type="subcellular location">
    <subcellularLocation>
        <location evidence="11">Cell inner membrane</location>
        <topology evidence="11">Multi-pass membrane protein</topology>
    </subcellularLocation>
    <subcellularLocation>
        <location evidence="2">Membrane</location>
        <topology evidence="2">Multi-pass membrane protein</topology>
    </subcellularLocation>
</comment>
<dbReference type="InterPro" id="IPR044878">
    <property type="entry name" value="UbiA_sf"/>
</dbReference>
<sequence length="291" mass="31521">MMQFSPVGSASDWYRLLRIDKPVGYWLLLWPTLWGLFAASGGMPSLKNLIIFVCGVLLMRSAGCVINDFADRDFDPHVERTKTRPIASGAISPASALAGFLLMMLVALLLVSQTSMFVILLAVVGAVLASFYPFLKRYTHFPQAWLGMAFGWGAVMAWAAETGSVLDSPVPWLLFAANICWSLSYDTAYAFGDRKDDINIGVKSTAIWLGDRAVAAVVALGVMVLLLLGFAAISLGGLWVMLGLCAATALQLYLCLKLLRLGEPWGFSFFLQSHRVGALFATGLILQGLLA</sequence>
<keyword evidence="9 11" id="KW-1133">Transmembrane helix</keyword>
<evidence type="ECO:0000256" key="12">
    <source>
        <dbReference type="NCBIfam" id="TIGR01474"/>
    </source>
</evidence>
<dbReference type="Pfam" id="PF01040">
    <property type="entry name" value="UbiA"/>
    <property type="match status" value="1"/>
</dbReference>
<dbReference type="AlphaFoldDB" id="A0A1L8CPG9"/>
<evidence type="ECO:0000256" key="9">
    <source>
        <dbReference type="ARBA" id="ARBA00022989"/>
    </source>
</evidence>
<comment type="cofactor">
    <cofactor evidence="1 11">
        <name>Mg(2+)</name>
        <dbReference type="ChEBI" id="CHEBI:18420"/>
    </cofactor>
</comment>
<keyword evidence="11" id="KW-0460">Magnesium</keyword>
<gene>
    <name evidence="11" type="primary">ubiA</name>
    <name evidence="13" type="ORF">MMIC_P1795</name>
</gene>
<evidence type="ECO:0000256" key="2">
    <source>
        <dbReference type="ARBA" id="ARBA00004141"/>
    </source>
</evidence>
<accession>A0A1L8CPG9</accession>
<comment type="pathway">
    <text evidence="11">Cofactor biosynthesis; ubiquinone biosynthesis.</text>
</comment>
<dbReference type="CDD" id="cd13959">
    <property type="entry name" value="PT_UbiA_COQ2"/>
    <property type="match status" value="1"/>
</dbReference>
<evidence type="ECO:0000256" key="4">
    <source>
        <dbReference type="ARBA" id="ARBA00022475"/>
    </source>
</evidence>
<dbReference type="InterPro" id="IPR006370">
    <property type="entry name" value="HB_polyprenyltransferase-like"/>
</dbReference>
<feature type="transmembrane region" description="Helical" evidence="11">
    <location>
        <begin position="116"/>
        <end position="135"/>
    </location>
</feature>
<keyword evidence="7 11" id="KW-0831">Ubiquinone biosynthesis</keyword>
<feature type="transmembrane region" description="Helical" evidence="11">
    <location>
        <begin position="239"/>
        <end position="256"/>
    </location>
</feature>
<dbReference type="EC" id="2.5.1.39" evidence="11 12"/>
<evidence type="ECO:0000256" key="3">
    <source>
        <dbReference type="ARBA" id="ARBA00005985"/>
    </source>
</evidence>
<keyword evidence="14" id="KW-1185">Reference proteome</keyword>
<dbReference type="STRING" id="1921010.MMIC_P1795"/>
<keyword evidence="4 11" id="KW-1003">Cell membrane</keyword>
<evidence type="ECO:0000256" key="8">
    <source>
        <dbReference type="ARBA" id="ARBA00022692"/>
    </source>
</evidence>